<dbReference type="AlphaFoldDB" id="A0A1F5VWK5"/>
<dbReference type="EMBL" id="MFGW01000042">
    <property type="protein sequence ID" value="OGF67693.1"/>
    <property type="molecule type" value="Genomic_DNA"/>
</dbReference>
<protein>
    <submittedName>
        <fullName evidence="2">Uncharacterized protein</fullName>
    </submittedName>
</protein>
<sequence length="255" mass="29542">MIKELIALITLFATSIVQYLLDYILNDKESKIYKITRLILIVFMLLAFSASIILLISNYYNSINVQNNVVQLQQKYNELLIQYHEDKNKAHEDSIALQNKIDNLQAVLLPFIQVAQTKYPGENIDTALDKLRIEIEKLKEKTRPNSLIYKYHNIQKVPEGYIVQLHYRRSKDEQIGQLDFDISVNNDNSSQIIKISPNIPVMLEHCWISLDRKSSKYNFTPFSPEGDIVYEITVSNKTIITIKGNKGLHPLKITM</sequence>
<comment type="caution">
    <text evidence="2">The sequence shown here is derived from an EMBL/GenBank/DDBJ whole genome shotgun (WGS) entry which is preliminary data.</text>
</comment>
<gene>
    <name evidence="2" type="ORF">A2Y62_11250</name>
</gene>
<organism evidence="2 3">
    <name type="scientific">Candidatus Fischerbacteria bacterium RBG_13_37_8</name>
    <dbReference type="NCBI Taxonomy" id="1817863"/>
    <lineage>
        <taxon>Bacteria</taxon>
        <taxon>Candidatus Fischeribacteriota</taxon>
    </lineage>
</organism>
<dbReference type="STRING" id="1817863.A2Y62_11250"/>
<dbReference type="Proteomes" id="UP000178943">
    <property type="component" value="Unassembled WGS sequence"/>
</dbReference>
<feature type="transmembrane region" description="Helical" evidence="1">
    <location>
        <begin position="6"/>
        <end position="26"/>
    </location>
</feature>
<evidence type="ECO:0000256" key="1">
    <source>
        <dbReference type="SAM" id="Phobius"/>
    </source>
</evidence>
<feature type="transmembrane region" description="Helical" evidence="1">
    <location>
        <begin position="38"/>
        <end position="60"/>
    </location>
</feature>
<keyword evidence="1" id="KW-0812">Transmembrane</keyword>
<accession>A0A1F5VWK5</accession>
<name>A0A1F5VWK5_9BACT</name>
<evidence type="ECO:0000313" key="3">
    <source>
        <dbReference type="Proteomes" id="UP000178943"/>
    </source>
</evidence>
<keyword evidence="1" id="KW-1133">Transmembrane helix</keyword>
<evidence type="ECO:0000313" key="2">
    <source>
        <dbReference type="EMBL" id="OGF67693.1"/>
    </source>
</evidence>
<reference evidence="2 3" key="1">
    <citation type="journal article" date="2016" name="Nat. Commun.">
        <title>Thousands of microbial genomes shed light on interconnected biogeochemical processes in an aquifer system.</title>
        <authorList>
            <person name="Anantharaman K."/>
            <person name="Brown C.T."/>
            <person name="Hug L.A."/>
            <person name="Sharon I."/>
            <person name="Castelle C.J."/>
            <person name="Probst A.J."/>
            <person name="Thomas B.C."/>
            <person name="Singh A."/>
            <person name="Wilkins M.J."/>
            <person name="Karaoz U."/>
            <person name="Brodie E.L."/>
            <person name="Williams K.H."/>
            <person name="Hubbard S.S."/>
            <person name="Banfield J.F."/>
        </authorList>
    </citation>
    <scope>NUCLEOTIDE SEQUENCE [LARGE SCALE GENOMIC DNA]</scope>
</reference>
<proteinExistence type="predicted"/>
<keyword evidence="1" id="KW-0472">Membrane</keyword>